<dbReference type="PANTHER" id="PTHR39166:SF1">
    <property type="entry name" value="BLL1166 PROTEIN"/>
    <property type="match status" value="1"/>
</dbReference>
<dbReference type="HOGENOM" id="CLU_2059900_0_0_5"/>
<dbReference type="eggNOG" id="COG3575">
    <property type="taxonomic scope" value="Bacteria"/>
</dbReference>
<keyword evidence="2" id="KW-1185">Reference proteome</keyword>
<dbReference type="InterPro" id="IPR009267">
    <property type="entry name" value="NTP_transf_6"/>
</dbReference>
<dbReference type="AlphaFoldDB" id="Q1GTG7"/>
<evidence type="ECO:0000313" key="1">
    <source>
        <dbReference type="EMBL" id="ABF53055.1"/>
    </source>
</evidence>
<name>Q1GTG7_SPHAL</name>
<organism evidence="1 2">
    <name type="scientific">Sphingopyxis alaskensis (strain DSM 13593 / LMG 18877 / RB2256)</name>
    <name type="common">Sphingomonas alaskensis</name>
    <dbReference type="NCBI Taxonomy" id="317655"/>
    <lineage>
        <taxon>Bacteria</taxon>
        <taxon>Pseudomonadati</taxon>
        <taxon>Pseudomonadota</taxon>
        <taxon>Alphaproteobacteria</taxon>
        <taxon>Sphingomonadales</taxon>
        <taxon>Sphingomonadaceae</taxon>
        <taxon>Sphingopyxis</taxon>
    </lineage>
</organism>
<gene>
    <name evidence="1" type="ordered locus">Sala_1341</name>
</gene>
<dbReference type="PANTHER" id="PTHR39166">
    <property type="entry name" value="BLL1166 PROTEIN"/>
    <property type="match status" value="1"/>
</dbReference>
<evidence type="ECO:0008006" key="3">
    <source>
        <dbReference type="Google" id="ProtNLM"/>
    </source>
</evidence>
<dbReference type="Pfam" id="PF06042">
    <property type="entry name" value="NTP_transf_6"/>
    <property type="match status" value="1"/>
</dbReference>
<protein>
    <recommendedName>
        <fullName evidence="3">Nucleotidyltransferase family protein</fullName>
    </recommendedName>
</protein>
<proteinExistence type="predicted"/>
<dbReference type="EMBL" id="CP000356">
    <property type="protein sequence ID" value="ABF53055.1"/>
    <property type="molecule type" value="Genomic_DNA"/>
</dbReference>
<evidence type="ECO:0000313" key="2">
    <source>
        <dbReference type="Proteomes" id="UP000006578"/>
    </source>
</evidence>
<dbReference type="KEGG" id="sal:Sala_1341"/>
<dbReference type="Proteomes" id="UP000006578">
    <property type="component" value="Chromosome"/>
</dbReference>
<accession>Q1GTG7</accession>
<sequence length="119" mass="13453">MPSTAIRAACWMNVDKHATLGALLSSDPPRMEALAAVAALKLPDCWIRAGFVRDAVWDHLRGRAPTFPQADVDVVWFAPEMASAKVDRDIEQRLHAYVPRYNWSVKNQARMHHRNHDAP</sequence>
<dbReference type="STRING" id="317655.Sala_1341"/>
<reference evidence="1 2" key="1">
    <citation type="journal article" date="2009" name="Proc. Natl. Acad. Sci. U.S.A.">
        <title>The genomic basis of trophic strategy in marine bacteria.</title>
        <authorList>
            <person name="Lauro F.M."/>
            <person name="McDougald D."/>
            <person name="Thomas T."/>
            <person name="Williams T.J."/>
            <person name="Egan S."/>
            <person name="Rice S."/>
            <person name="DeMaere M.Z."/>
            <person name="Ting L."/>
            <person name="Ertan H."/>
            <person name="Johnson J."/>
            <person name="Ferriera S."/>
            <person name="Lapidus A."/>
            <person name="Anderson I."/>
            <person name="Kyrpides N."/>
            <person name="Munk A.C."/>
            <person name="Detter C."/>
            <person name="Han C.S."/>
            <person name="Brown M.V."/>
            <person name="Robb F.T."/>
            <person name="Kjelleberg S."/>
            <person name="Cavicchioli R."/>
        </authorList>
    </citation>
    <scope>NUCLEOTIDE SEQUENCE [LARGE SCALE GENOMIC DNA]</scope>
    <source>
        <strain evidence="2">DSM 13593 / LMG 18877 / RB2256</strain>
    </source>
</reference>